<comment type="caution">
    <text evidence="1">The sequence shown here is derived from an EMBL/GenBank/DDBJ whole genome shotgun (WGS) entry which is preliminary data.</text>
</comment>
<dbReference type="AlphaFoldDB" id="A0AAD7AZE7"/>
<proteinExistence type="predicted"/>
<accession>A0AAD7AZE7</accession>
<organism evidence="1 2">
    <name type="scientific">Roridomyces roridus</name>
    <dbReference type="NCBI Taxonomy" id="1738132"/>
    <lineage>
        <taxon>Eukaryota</taxon>
        <taxon>Fungi</taxon>
        <taxon>Dikarya</taxon>
        <taxon>Basidiomycota</taxon>
        <taxon>Agaricomycotina</taxon>
        <taxon>Agaricomycetes</taxon>
        <taxon>Agaricomycetidae</taxon>
        <taxon>Agaricales</taxon>
        <taxon>Marasmiineae</taxon>
        <taxon>Mycenaceae</taxon>
        <taxon>Roridomyces</taxon>
    </lineage>
</organism>
<dbReference type="Proteomes" id="UP001221142">
    <property type="component" value="Unassembled WGS sequence"/>
</dbReference>
<name>A0AAD7AZE7_9AGAR</name>
<sequence>MWHPNILQVFAVSSFPGTYAVVAHDDLAPYDEFLECRRPSAIVTVFFYACWKMDRELADEYSLGLDPEYDPDLATHWVRRSTGRLCLDLGSSHIHEPALYSFRLQISAHLANKNLNDPDLEPKALQYLSIDQFHDICWLELLEPTYLGIPVDWEVSLGAVMCVPSDGLQNAVEIAALSGNDLASSRWMCAHVRGETMGTGWTRFNCADIQGRKISLSVYYDGGSTRYSWLSQANYIFKCTGVTSSFHNYGFVEEIFFEVDVSSLLPEDGIPTGYLFLCPFGHFMTGTDSNTFRWPPRPWFWSRDAAGRSPLSSEEAATQGFPSITLSTELEGYACDASVYAGLREFHAAKGFDPESQELAIQFDYPLFELSRASRVDRNHASCVGDSHFAEVPEVRDSGGLDLHTLETPAVSVSFEFATIIELVKLGLMLFALMSSLVS</sequence>
<protein>
    <submittedName>
        <fullName evidence="1">Uncharacterized protein</fullName>
    </submittedName>
</protein>
<dbReference type="EMBL" id="JARKIF010000080">
    <property type="protein sequence ID" value="KAJ7605161.1"/>
    <property type="molecule type" value="Genomic_DNA"/>
</dbReference>
<evidence type="ECO:0000313" key="1">
    <source>
        <dbReference type="EMBL" id="KAJ7605161.1"/>
    </source>
</evidence>
<gene>
    <name evidence="1" type="ORF">FB45DRAFT_1042604</name>
</gene>
<keyword evidence="2" id="KW-1185">Reference proteome</keyword>
<evidence type="ECO:0000313" key="2">
    <source>
        <dbReference type="Proteomes" id="UP001221142"/>
    </source>
</evidence>
<reference evidence="1" key="1">
    <citation type="submission" date="2023-03" db="EMBL/GenBank/DDBJ databases">
        <title>Massive genome expansion in bonnet fungi (Mycena s.s.) driven by repeated elements and novel gene families across ecological guilds.</title>
        <authorList>
            <consortium name="Lawrence Berkeley National Laboratory"/>
            <person name="Harder C.B."/>
            <person name="Miyauchi S."/>
            <person name="Viragh M."/>
            <person name="Kuo A."/>
            <person name="Thoen E."/>
            <person name="Andreopoulos B."/>
            <person name="Lu D."/>
            <person name="Skrede I."/>
            <person name="Drula E."/>
            <person name="Henrissat B."/>
            <person name="Morin E."/>
            <person name="Kohler A."/>
            <person name="Barry K."/>
            <person name="LaButti K."/>
            <person name="Morin E."/>
            <person name="Salamov A."/>
            <person name="Lipzen A."/>
            <person name="Mereny Z."/>
            <person name="Hegedus B."/>
            <person name="Baldrian P."/>
            <person name="Stursova M."/>
            <person name="Weitz H."/>
            <person name="Taylor A."/>
            <person name="Grigoriev I.V."/>
            <person name="Nagy L.G."/>
            <person name="Martin F."/>
            <person name="Kauserud H."/>
        </authorList>
    </citation>
    <scope>NUCLEOTIDE SEQUENCE</scope>
    <source>
        <strain evidence="1">9284</strain>
    </source>
</reference>